<evidence type="ECO:0000256" key="7">
    <source>
        <dbReference type="PROSITE-ProRule" id="PRU01091"/>
    </source>
</evidence>
<dbReference type="Pfam" id="PF00486">
    <property type="entry name" value="Trans_reg_C"/>
    <property type="match status" value="1"/>
</dbReference>
<evidence type="ECO:0000256" key="6">
    <source>
        <dbReference type="PROSITE-ProRule" id="PRU00169"/>
    </source>
</evidence>
<dbReference type="GO" id="GO:0032993">
    <property type="term" value="C:protein-DNA complex"/>
    <property type="evidence" value="ECO:0007669"/>
    <property type="project" value="TreeGrafter"/>
</dbReference>
<dbReference type="SUPFAM" id="SSF46894">
    <property type="entry name" value="C-terminal effector domain of the bipartite response regulators"/>
    <property type="match status" value="1"/>
</dbReference>
<dbReference type="PROSITE" id="PS50110">
    <property type="entry name" value="RESPONSE_REGULATORY"/>
    <property type="match status" value="1"/>
</dbReference>
<name>A0A254T7T4_9BURK</name>
<evidence type="ECO:0000259" key="9">
    <source>
        <dbReference type="PROSITE" id="PS51755"/>
    </source>
</evidence>
<evidence type="ECO:0000256" key="1">
    <source>
        <dbReference type="ARBA" id="ARBA00022553"/>
    </source>
</evidence>
<dbReference type="Proteomes" id="UP000197535">
    <property type="component" value="Unassembled WGS sequence"/>
</dbReference>
<feature type="domain" description="OmpR/PhoB-type" evidence="9">
    <location>
        <begin position="137"/>
        <end position="234"/>
    </location>
</feature>
<feature type="modified residue" description="4-aspartylphosphate" evidence="6">
    <location>
        <position position="56"/>
    </location>
</feature>
<dbReference type="GO" id="GO:0006355">
    <property type="term" value="P:regulation of DNA-templated transcription"/>
    <property type="evidence" value="ECO:0007669"/>
    <property type="project" value="InterPro"/>
</dbReference>
<dbReference type="Pfam" id="PF00072">
    <property type="entry name" value="Response_reg"/>
    <property type="match status" value="1"/>
</dbReference>
<dbReference type="InterPro" id="IPR001789">
    <property type="entry name" value="Sig_transdc_resp-reg_receiver"/>
</dbReference>
<dbReference type="Gene3D" id="3.40.50.2300">
    <property type="match status" value="1"/>
</dbReference>
<dbReference type="GO" id="GO:0005829">
    <property type="term" value="C:cytosol"/>
    <property type="evidence" value="ECO:0007669"/>
    <property type="project" value="TreeGrafter"/>
</dbReference>
<dbReference type="PANTHER" id="PTHR48111">
    <property type="entry name" value="REGULATOR OF RPOS"/>
    <property type="match status" value="1"/>
</dbReference>
<keyword evidence="4 7" id="KW-0238">DNA-binding</keyword>
<dbReference type="Gene3D" id="1.10.10.10">
    <property type="entry name" value="Winged helix-like DNA-binding domain superfamily/Winged helix DNA-binding domain"/>
    <property type="match status" value="1"/>
</dbReference>
<dbReference type="CDD" id="cd00383">
    <property type="entry name" value="trans_reg_C"/>
    <property type="match status" value="1"/>
</dbReference>
<dbReference type="OrthoDB" id="165980at2"/>
<keyword evidence="1 6" id="KW-0597">Phosphoprotein</keyword>
<dbReference type="InterPro" id="IPR016032">
    <property type="entry name" value="Sig_transdc_resp-reg_C-effctor"/>
</dbReference>
<sequence>MTDDSRLIVVVEDDHLVARTLQTTLRDFGFTAEWCRTGAELLRLMRERAPALCIIDLGLPDGDGLDLVRRLQSEQRCGILIVTGRGFLTDRVIGLELGADDYMTKPFEPRELVARVRSILRRTGRGAPDLPAAKASVRRARFAEWLFEPANLTLTDDAGRSEELSAAEARLLTLFLENPNRILDRERLAGSRDLSPYDRSIDVRVSRLRKRLRDSPSHPVLIKTVYGAGYLFAGRVEWEDS</sequence>
<dbReference type="GO" id="GO:0000156">
    <property type="term" value="F:phosphorelay response regulator activity"/>
    <property type="evidence" value="ECO:0007669"/>
    <property type="project" value="TreeGrafter"/>
</dbReference>
<dbReference type="SMART" id="SM00862">
    <property type="entry name" value="Trans_reg_C"/>
    <property type="match status" value="1"/>
</dbReference>
<dbReference type="Gene3D" id="6.10.250.690">
    <property type="match status" value="1"/>
</dbReference>
<dbReference type="InterPro" id="IPR036388">
    <property type="entry name" value="WH-like_DNA-bd_sf"/>
</dbReference>
<reference evidence="10 11" key="1">
    <citation type="submission" date="2016-02" db="EMBL/GenBank/DDBJ databases">
        <authorList>
            <person name="Wen L."/>
            <person name="He K."/>
            <person name="Yang H."/>
        </authorList>
    </citation>
    <scope>NUCLEOTIDE SEQUENCE [LARGE SCALE GENOMIC DNA]</scope>
    <source>
        <strain evidence="10 11">TSA40</strain>
    </source>
</reference>
<keyword evidence="11" id="KW-1185">Reference proteome</keyword>
<evidence type="ECO:0000256" key="3">
    <source>
        <dbReference type="ARBA" id="ARBA00023015"/>
    </source>
</evidence>
<keyword evidence="2" id="KW-0902">Two-component regulatory system</keyword>
<protein>
    <submittedName>
        <fullName evidence="10">Two-component system response regulator</fullName>
    </submittedName>
</protein>
<dbReference type="AlphaFoldDB" id="A0A254T7T4"/>
<dbReference type="InterPro" id="IPR039420">
    <property type="entry name" value="WalR-like"/>
</dbReference>
<keyword evidence="3" id="KW-0805">Transcription regulation</keyword>
<feature type="DNA-binding region" description="OmpR/PhoB-type" evidence="7">
    <location>
        <begin position="137"/>
        <end position="234"/>
    </location>
</feature>
<gene>
    <name evidence="10" type="ORF">AYR66_03340</name>
</gene>
<dbReference type="PANTHER" id="PTHR48111:SF1">
    <property type="entry name" value="TWO-COMPONENT RESPONSE REGULATOR ORR33"/>
    <property type="match status" value="1"/>
</dbReference>
<dbReference type="InterPro" id="IPR011006">
    <property type="entry name" value="CheY-like_superfamily"/>
</dbReference>
<dbReference type="InterPro" id="IPR001867">
    <property type="entry name" value="OmpR/PhoB-type_DNA-bd"/>
</dbReference>
<evidence type="ECO:0000259" key="8">
    <source>
        <dbReference type="PROSITE" id="PS50110"/>
    </source>
</evidence>
<dbReference type="SMART" id="SM00448">
    <property type="entry name" value="REC"/>
    <property type="match status" value="1"/>
</dbReference>
<organism evidence="10 11">
    <name type="scientific">Noviherbaspirillum denitrificans</name>
    <dbReference type="NCBI Taxonomy" id="1968433"/>
    <lineage>
        <taxon>Bacteria</taxon>
        <taxon>Pseudomonadati</taxon>
        <taxon>Pseudomonadota</taxon>
        <taxon>Betaproteobacteria</taxon>
        <taxon>Burkholderiales</taxon>
        <taxon>Oxalobacteraceae</taxon>
        <taxon>Noviherbaspirillum</taxon>
    </lineage>
</organism>
<feature type="domain" description="Response regulatory" evidence="8">
    <location>
        <begin position="7"/>
        <end position="120"/>
    </location>
</feature>
<keyword evidence="5" id="KW-0804">Transcription</keyword>
<evidence type="ECO:0000313" key="10">
    <source>
        <dbReference type="EMBL" id="OWW18635.1"/>
    </source>
</evidence>
<evidence type="ECO:0000256" key="5">
    <source>
        <dbReference type="ARBA" id="ARBA00023163"/>
    </source>
</evidence>
<dbReference type="GO" id="GO:0000976">
    <property type="term" value="F:transcription cis-regulatory region binding"/>
    <property type="evidence" value="ECO:0007669"/>
    <property type="project" value="TreeGrafter"/>
</dbReference>
<dbReference type="EMBL" id="LSTO01000002">
    <property type="protein sequence ID" value="OWW18635.1"/>
    <property type="molecule type" value="Genomic_DNA"/>
</dbReference>
<accession>A0A254T7T4</accession>
<dbReference type="SUPFAM" id="SSF52172">
    <property type="entry name" value="CheY-like"/>
    <property type="match status" value="1"/>
</dbReference>
<proteinExistence type="predicted"/>
<comment type="caution">
    <text evidence="10">The sequence shown here is derived from an EMBL/GenBank/DDBJ whole genome shotgun (WGS) entry which is preliminary data.</text>
</comment>
<dbReference type="RefSeq" id="WP_088710042.1">
    <property type="nucleotide sequence ID" value="NZ_LSTO01000002.1"/>
</dbReference>
<evidence type="ECO:0000256" key="2">
    <source>
        <dbReference type="ARBA" id="ARBA00023012"/>
    </source>
</evidence>
<evidence type="ECO:0000256" key="4">
    <source>
        <dbReference type="ARBA" id="ARBA00023125"/>
    </source>
</evidence>
<evidence type="ECO:0000313" key="11">
    <source>
        <dbReference type="Proteomes" id="UP000197535"/>
    </source>
</evidence>
<dbReference type="PROSITE" id="PS51755">
    <property type="entry name" value="OMPR_PHOB"/>
    <property type="match status" value="1"/>
</dbReference>